<accession>A0A0A9CMC6</accession>
<feature type="compositionally biased region" description="Low complexity" evidence="1">
    <location>
        <begin position="51"/>
        <end position="60"/>
    </location>
</feature>
<sequence>MQHRSSSAAIASSELHAACRALPHPQLLNPVMPLLPLAPGPPSMPPPLPRPSSSTSGLLLIPGPRMRLPPG</sequence>
<name>A0A0A9CMC6_ARUDO</name>
<reference evidence="2" key="2">
    <citation type="journal article" date="2015" name="Data Brief">
        <title>Shoot transcriptome of the giant reed, Arundo donax.</title>
        <authorList>
            <person name="Barrero R.A."/>
            <person name="Guerrero F.D."/>
            <person name="Moolhuijzen P."/>
            <person name="Goolsby J.A."/>
            <person name="Tidwell J."/>
            <person name="Bellgard S.E."/>
            <person name="Bellgard M.I."/>
        </authorList>
    </citation>
    <scope>NUCLEOTIDE SEQUENCE</scope>
    <source>
        <tissue evidence="2">Shoot tissue taken approximately 20 cm above the soil surface</tissue>
    </source>
</reference>
<organism evidence="2">
    <name type="scientific">Arundo donax</name>
    <name type="common">Giant reed</name>
    <name type="synonym">Donax arundinaceus</name>
    <dbReference type="NCBI Taxonomy" id="35708"/>
    <lineage>
        <taxon>Eukaryota</taxon>
        <taxon>Viridiplantae</taxon>
        <taxon>Streptophyta</taxon>
        <taxon>Embryophyta</taxon>
        <taxon>Tracheophyta</taxon>
        <taxon>Spermatophyta</taxon>
        <taxon>Magnoliopsida</taxon>
        <taxon>Liliopsida</taxon>
        <taxon>Poales</taxon>
        <taxon>Poaceae</taxon>
        <taxon>PACMAD clade</taxon>
        <taxon>Arundinoideae</taxon>
        <taxon>Arundineae</taxon>
        <taxon>Arundo</taxon>
    </lineage>
</organism>
<feature type="region of interest" description="Disordered" evidence="1">
    <location>
        <begin position="30"/>
        <end position="71"/>
    </location>
</feature>
<protein>
    <submittedName>
        <fullName evidence="2">Uncharacterized protein</fullName>
    </submittedName>
</protein>
<dbReference type="EMBL" id="GBRH01225253">
    <property type="protein sequence ID" value="JAD72642.1"/>
    <property type="molecule type" value="Transcribed_RNA"/>
</dbReference>
<reference evidence="2" key="1">
    <citation type="submission" date="2014-09" db="EMBL/GenBank/DDBJ databases">
        <authorList>
            <person name="Magalhaes I.L.F."/>
            <person name="Oliveira U."/>
            <person name="Santos F.R."/>
            <person name="Vidigal T.H.D.A."/>
            <person name="Brescovit A.D."/>
            <person name="Santos A.J."/>
        </authorList>
    </citation>
    <scope>NUCLEOTIDE SEQUENCE</scope>
    <source>
        <tissue evidence="2">Shoot tissue taken approximately 20 cm above the soil surface</tissue>
    </source>
</reference>
<proteinExistence type="predicted"/>
<dbReference type="AlphaFoldDB" id="A0A0A9CMC6"/>
<evidence type="ECO:0000313" key="2">
    <source>
        <dbReference type="EMBL" id="JAD72642.1"/>
    </source>
</evidence>
<feature type="compositionally biased region" description="Pro residues" evidence="1">
    <location>
        <begin position="36"/>
        <end position="50"/>
    </location>
</feature>
<evidence type="ECO:0000256" key="1">
    <source>
        <dbReference type="SAM" id="MobiDB-lite"/>
    </source>
</evidence>